<organism evidence="1 2">
    <name type="scientific">Penicilliopsis zonata CBS 506.65</name>
    <dbReference type="NCBI Taxonomy" id="1073090"/>
    <lineage>
        <taxon>Eukaryota</taxon>
        <taxon>Fungi</taxon>
        <taxon>Dikarya</taxon>
        <taxon>Ascomycota</taxon>
        <taxon>Pezizomycotina</taxon>
        <taxon>Eurotiomycetes</taxon>
        <taxon>Eurotiomycetidae</taxon>
        <taxon>Eurotiales</taxon>
        <taxon>Aspergillaceae</taxon>
        <taxon>Penicilliopsis</taxon>
    </lineage>
</organism>
<name>A0A1L9SN04_9EURO</name>
<dbReference type="AlphaFoldDB" id="A0A1L9SN04"/>
<dbReference type="Proteomes" id="UP000184188">
    <property type="component" value="Unassembled WGS sequence"/>
</dbReference>
<sequence>MPSKPKRLQDFASDLETAVNAVLPSPENKYKKVSVFAFHWENDTMGVETLEMELLEVFKSVYNYSTDRFVIPTKSPRFSLASEINSWSGQHAGKDTVRIYIYSGHAGPSGSSSSAWHLAGESSSWGQLVGPTVDWRVVRVPVEDLEGDICYIFDYCSAGSVAMHDGPETIAAIGWEEAAGARFETSFTRALVNTLRELNGRHETLAAIYARLFRDAFKSQVAAVPVHVPKRGAPSITFAPCSDISRPVTRRMATGLHHSTDYRVLLSVHIRGHINEADLEHNNLPSGVKIESVFRGFGIILFTVPVEMWTMLSAEDSSFRFLAHVT</sequence>
<dbReference type="RefSeq" id="XP_022582927.1">
    <property type="nucleotide sequence ID" value="XM_022729036.1"/>
</dbReference>
<proteinExistence type="predicted"/>
<reference evidence="2" key="1">
    <citation type="journal article" date="2017" name="Genome Biol.">
        <title>Comparative genomics reveals high biological diversity and specific adaptations in the industrially and medically important fungal genus Aspergillus.</title>
        <authorList>
            <person name="de Vries R.P."/>
            <person name="Riley R."/>
            <person name="Wiebenga A."/>
            <person name="Aguilar-Osorio G."/>
            <person name="Amillis S."/>
            <person name="Uchima C.A."/>
            <person name="Anderluh G."/>
            <person name="Asadollahi M."/>
            <person name="Askin M."/>
            <person name="Barry K."/>
            <person name="Battaglia E."/>
            <person name="Bayram O."/>
            <person name="Benocci T."/>
            <person name="Braus-Stromeyer S.A."/>
            <person name="Caldana C."/>
            <person name="Canovas D."/>
            <person name="Cerqueira G.C."/>
            <person name="Chen F."/>
            <person name="Chen W."/>
            <person name="Choi C."/>
            <person name="Clum A."/>
            <person name="Dos Santos R.A."/>
            <person name="Damasio A.R."/>
            <person name="Diallinas G."/>
            <person name="Emri T."/>
            <person name="Fekete E."/>
            <person name="Flipphi M."/>
            <person name="Freyberg S."/>
            <person name="Gallo A."/>
            <person name="Gournas C."/>
            <person name="Habgood R."/>
            <person name="Hainaut M."/>
            <person name="Harispe M.L."/>
            <person name="Henrissat B."/>
            <person name="Hilden K.S."/>
            <person name="Hope R."/>
            <person name="Hossain A."/>
            <person name="Karabika E."/>
            <person name="Karaffa L."/>
            <person name="Karanyi Z."/>
            <person name="Krasevec N."/>
            <person name="Kuo A."/>
            <person name="Kusch H."/>
            <person name="LaButti K."/>
            <person name="Lagendijk E.L."/>
            <person name="Lapidus A."/>
            <person name="Levasseur A."/>
            <person name="Lindquist E."/>
            <person name="Lipzen A."/>
            <person name="Logrieco A.F."/>
            <person name="MacCabe A."/>
            <person name="Maekelae M.R."/>
            <person name="Malavazi I."/>
            <person name="Melin P."/>
            <person name="Meyer V."/>
            <person name="Mielnichuk N."/>
            <person name="Miskei M."/>
            <person name="Molnar A.P."/>
            <person name="Mule G."/>
            <person name="Ngan C.Y."/>
            <person name="Orejas M."/>
            <person name="Orosz E."/>
            <person name="Ouedraogo J.P."/>
            <person name="Overkamp K.M."/>
            <person name="Park H.-S."/>
            <person name="Perrone G."/>
            <person name="Piumi F."/>
            <person name="Punt P.J."/>
            <person name="Ram A.F."/>
            <person name="Ramon A."/>
            <person name="Rauscher S."/>
            <person name="Record E."/>
            <person name="Riano-Pachon D.M."/>
            <person name="Robert V."/>
            <person name="Roehrig J."/>
            <person name="Ruller R."/>
            <person name="Salamov A."/>
            <person name="Salih N.S."/>
            <person name="Samson R.A."/>
            <person name="Sandor E."/>
            <person name="Sanguinetti M."/>
            <person name="Schuetze T."/>
            <person name="Sepcic K."/>
            <person name="Shelest E."/>
            <person name="Sherlock G."/>
            <person name="Sophianopoulou V."/>
            <person name="Squina F.M."/>
            <person name="Sun H."/>
            <person name="Susca A."/>
            <person name="Todd R.B."/>
            <person name="Tsang A."/>
            <person name="Unkles S.E."/>
            <person name="van de Wiele N."/>
            <person name="van Rossen-Uffink D."/>
            <person name="Oliveira J.V."/>
            <person name="Vesth T.C."/>
            <person name="Visser J."/>
            <person name="Yu J.-H."/>
            <person name="Zhou M."/>
            <person name="Andersen M.R."/>
            <person name="Archer D.B."/>
            <person name="Baker S.E."/>
            <person name="Benoit I."/>
            <person name="Brakhage A.A."/>
            <person name="Braus G.H."/>
            <person name="Fischer R."/>
            <person name="Frisvad J.C."/>
            <person name="Goldman G.H."/>
            <person name="Houbraken J."/>
            <person name="Oakley B."/>
            <person name="Pocsi I."/>
            <person name="Scazzocchio C."/>
            <person name="Seiboth B."/>
            <person name="vanKuyk P.A."/>
            <person name="Wortman J."/>
            <person name="Dyer P.S."/>
            <person name="Grigoriev I.V."/>
        </authorList>
    </citation>
    <scope>NUCLEOTIDE SEQUENCE [LARGE SCALE GENOMIC DNA]</scope>
    <source>
        <strain evidence="2">CBS 506.65</strain>
    </source>
</reference>
<keyword evidence="2" id="KW-1185">Reference proteome</keyword>
<evidence type="ECO:0000313" key="2">
    <source>
        <dbReference type="Proteomes" id="UP000184188"/>
    </source>
</evidence>
<gene>
    <name evidence="1" type="ORF">ASPZODRAFT_61988</name>
</gene>
<dbReference type="STRING" id="1073090.A0A1L9SN04"/>
<dbReference type="OrthoDB" id="4760831at2759"/>
<dbReference type="VEuPathDB" id="FungiDB:ASPZODRAFT_61988"/>
<protein>
    <submittedName>
        <fullName evidence="1">Uncharacterized protein</fullName>
    </submittedName>
</protein>
<dbReference type="EMBL" id="KV878339">
    <property type="protein sequence ID" value="OJJ48417.1"/>
    <property type="molecule type" value="Genomic_DNA"/>
</dbReference>
<dbReference type="GeneID" id="34615500"/>
<evidence type="ECO:0000313" key="1">
    <source>
        <dbReference type="EMBL" id="OJJ48417.1"/>
    </source>
</evidence>
<accession>A0A1L9SN04</accession>